<dbReference type="Proteomes" id="UP001311799">
    <property type="component" value="Unassembled WGS sequence"/>
</dbReference>
<comment type="similarity">
    <text evidence="2">Belongs to the ERGIC family.</text>
</comment>
<evidence type="ECO:0000256" key="6">
    <source>
        <dbReference type="SAM" id="Phobius"/>
    </source>
</evidence>
<comment type="subcellular location">
    <subcellularLocation>
        <location evidence="1">Membrane</location>
        <topology evidence="1">Multi-pass membrane protein</topology>
    </subcellularLocation>
</comment>
<keyword evidence="3 6" id="KW-0812">Transmembrane</keyword>
<dbReference type="PANTHER" id="PTHR10984:SF25">
    <property type="entry name" value="ENDOPLASMIC RETICULUM-GOLGI INTERMEDIATE COMPARTMENT PROTEIN 3"/>
    <property type="match status" value="1"/>
</dbReference>
<comment type="caution">
    <text evidence="9">The sequence shown here is derived from an EMBL/GenBank/DDBJ whole genome shotgun (WGS) entry which is preliminary data.</text>
</comment>
<feature type="transmembrane region" description="Helical" evidence="6">
    <location>
        <begin position="347"/>
        <end position="368"/>
    </location>
</feature>
<evidence type="ECO:0000259" key="7">
    <source>
        <dbReference type="Pfam" id="PF07970"/>
    </source>
</evidence>
<keyword evidence="5 6" id="KW-0472">Membrane</keyword>
<dbReference type="InterPro" id="IPR012936">
    <property type="entry name" value="Erv_C"/>
</dbReference>
<evidence type="ECO:0000256" key="1">
    <source>
        <dbReference type="ARBA" id="ARBA00004141"/>
    </source>
</evidence>
<dbReference type="InterPro" id="IPR039542">
    <property type="entry name" value="Erv_N"/>
</dbReference>
<dbReference type="GO" id="GO:0016020">
    <property type="term" value="C:membrane"/>
    <property type="evidence" value="ECO:0007669"/>
    <property type="project" value="UniProtKB-SubCell"/>
</dbReference>
<dbReference type="GO" id="GO:0030134">
    <property type="term" value="C:COPII-coated ER to Golgi transport vesicle"/>
    <property type="evidence" value="ECO:0007669"/>
    <property type="project" value="TreeGrafter"/>
</dbReference>
<dbReference type="GO" id="GO:0005783">
    <property type="term" value="C:endoplasmic reticulum"/>
    <property type="evidence" value="ECO:0007669"/>
    <property type="project" value="TreeGrafter"/>
</dbReference>
<dbReference type="InterPro" id="IPR045888">
    <property type="entry name" value="Erv"/>
</dbReference>
<keyword evidence="10" id="KW-1185">Reference proteome</keyword>
<dbReference type="AlphaFoldDB" id="A0AAV9Y1V3"/>
<evidence type="ECO:0000259" key="8">
    <source>
        <dbReference type="Pfam" id="PF13850"/>
    </source>
</evidence>
<evidence type="ECO:0000256" key="4">
    <source>
        <dbReference type="ARBA" id="ARBA00022989"/>
    </source>
</evidence>
<dbReference type="PANTHER" id="PTHR10984">
    <property type="entry name" value="ENDOPLASMIC RETICULUM-GOLGI INTERMEDIATE COMPARTMENT PROTEIN"/>
    <property type="match status" value="1"/>
</dbReference>
<dbReference type="Pfam" id="PF13850">
    <property type="entry name" value="ERGIC_N"/>
    <property type="match status" value="1"/>
</dbReference>
<sequence length="399" mass="45425">MNAEFDHLPRFRRRSSVFVGTLTKANEKLQTHVKNIDIYGKIHDDYCVKSTSKSIISFLLYVIVLILILNEIRKYYLGEKIDNINVDNNLNNKLDIKMDILFPSLRCEEISLDTVDNVGENQVDAKGELKKIHININGDEVPSPSFEEGNKNVCLSCYGAESNEYKCCNTCDKLKSAYRERGWSYLEIVDKSPQCLDKIGCRIVGKIQVNRVSGNFHVALGTATVKNGKHVHEFNMNDISRGFNTSHVINELTFGTDKIPFVSSPLDKVEKVVKKGTKMFHYYIKLVPTEYIVGDGRESFSGNQYTYSEKEKEVYVSKGELSGLPGVFFVYDFQPFVLKRTHQSIPLTHLVTSFCAIVGGIYSVMSILDSILTWVLRKVKENLILFEHLKIEYSKLALK</sequence>
<name>A0AAV9Y1V3_9CRYT</name>
<dbReference type="Pfam" id="PF07970">
    <property type="entry name" value="COPIIcoated_ERV"/>
    <property type="match status" value="1"/>
</dbReference>
<feature type="domain" description="Endoplasmic reticulum vesicle transporter C-terminal" evidence="7">
    <location>
        <begin position="157"/>
        <end position="369"/>
    </location>
</feature>
<dbReference type="EMBL" id="JAWDEY010000006">
    <property type="protein sequence ID" value="KAK6590544.1"/>
    <property type="molecule type" value="Genomic_DNA"/>
</dbReference>
<evidence type="ECO:0000256" key="2">
    <source>
        <dbReference type="ARBA" id="ARBA00005648"/>
    </source>
</evidence>
<evidence type="ECO:0000256" key="5">
    <source>
        <dbReference type="ARBA" id="ARBA00023136"/>
    </source>
</evidence>
<gene>
    <name evidence="9" type="ORF">RS030_152374</name>
</gene>
<protein>
    <submittedName>
        <fullName evidence="9">Serologically defined breast cancer antigen 84</fullName>
    </submittedName>
</protein>
<accession>A0AAV9Y1V3</accession>
<reference evidence="9 10" key="1">
    <citation type="submission" date="2023-10" db="EMBL/GenBank/DDBJ databases">
        <title>Comparative genomics analysis reveals potential genetic determinants of host preference in Cryptosporidium xiaoi.</title>
        <authorList>
            <person name="Xiao L."/>
            <person name="Li J."/>
        </authorList>
    </citation>
    <scope>NUCLEOTIDE SEQUENCE [LARGE SCALE GENOMIC DNA]</scope>
    <source>
        <strain evidence="9 10">52996</strain>
    </source>
</reference>
<proteinExistence type="inferred from homology"/>
<evidence type="ECO:0000256" key="3">
    <source>
        <dbReference type="ARBA" id="ARBA00022692"/>
    </source>
</evidence>
<evidence type="ECO:0000313" key="10">
    <source>
        <dbReference type="Proteomes" id="UP001311799"/>
    </source>
</evidence>
<feature type="transmembrane region" description="Helical" evidence="6">
    <location>
        <begin position="55"/>
        <end position="72"/>
    </location>
</feature>
<keyword evidence="4 6" id="KW-1133">Transmembrane helix</keyword>
<feature type="domain" description="Endoplasmic reticulum vesicle transporter N-terminal" evidence="8">
    <location>
        <begin position="33"/>
        <end position="122"/>
    </location>
</feature>
<evidence type="ECO:0000313" key="9">
    <source>
        <dbReference type="EMBL" id="KAK6590544.1"/>
    </source>
</evidence>
<organism evidence="9 10">
    <name type="scientific">Cryptosporidium xiaoi</name>
    <dbReference type="NCBI Taxonomy" id="659607"/>
    <lineage>
        <taxon>Eukaryota</taxon>
        <taxon>Sar</taxon>
        <taxon>Alveolata</taxon>
        <taxon>Apicomplexa</taxon>
        <taxon>Conoidasida</taxon>
        <taxon>Coccidia</taxon>
        <taxon>Eucoccidiorida</taxon>
        <taxon>Eimeriorina</taxon>
        <taxon>Cryptosporidiidae</taxon>
        <taxon>Cryptosporidium</taxon>
    </lineage>
</organism>